<protein>
    <submittedName>
        <fullName evidence="2">Uncharacterized protein</fullName>
    </submittedName>
</protein>
<keyword evidence="1" id="KW-0812">Transmembrane</keyword>
<reference evidence="2" key="1">
    <citation type="journal article" date="2015" name="Nature">
        <title>Complex archaea that bridge the gap between prokaryotes and eukaryotes.</title>
        <authorList>
            <person name="Spang A."/>
            <person name="Saw J.H."/>
            <person name="Jorgensen S.L."/>
            <person name="Zaremba-Niedzwiedzka K."/>
            <person name="Martijn J."/>
            <person name="Lind A.E."/>
            <person name="van Eijk R."/>
            <person name="Schleper C."/>
            <person name="Guy L."/>
            <person name="Ettema T.J."/>
        </authorList>
    </citation>
    <scope>NUCLEOTIDE SEQUENCE</scope>
</reference>
<proteinExistence type="predicted"/>
<sequence>IFMTSGEVIDTSESKIIVSLLLIWVFSIVGWLDTNIVVSSASNQLNTLGQLSNQYGIAMLTTAAGLYFILKRIFI</sequence>
<organism evidence="2">
    <name type="scientific">marine sediment metagenome</name>
    <dbReference type="NCBI Taxonomy" id="412755"/>
    <lineage>
        <taxon>unclassified sequences</taxon>
        <taxon>metagenomes</taxon>
        <taxon>ecological metagenomes</taxon>
    </lineage>
</organism>
<gene>
    <name evidence="2" type="ORF">LCGC14_2749280</name>
</gene>
<feature type="non-terminal residue" evidence="2">
    <location>
        <position position="1"/>
    </location>
</feature>
<evidence type="ECO:0000313" key="2">
    <source>
        <dbReference type="EMBL" id="KKK87831.1"/>
    </source>
</evidence>
<feature type="transmembrane region" description="Helical" evidence="1">
    <location>
        <begin position="52"/>
        <end position="70"/>
    </location>
</feature>
<evidence type="ECO:0000256" key="1">
    <source>
        <dbReference type="SAM" id="Phobius"/>
    </source>
</evidence>
<name>A0A0F9BTV8_9ZZZZ</name>
<dbReference type="AlphaFoldDB" id="A0A0F9BTV8"/>
<comment type="caution">
    <text evidence="2">The sequence shown here is derived from an EMBL/GenBank/DDBJ whole genome shotgun (WGS) entry which is preliminary data.</text>
</comment>
<feature type="transmembrane region" description="Helical" evidence="1">
    <location>
        <begin position="12"/>
        <end position="32"/>
    </location>
</feature>
<dbReference type="EMBL" id="LAZR01050228">
    <property type="protein sequence ID" value="KKK87831.1"/>
    <property type="molecule type" value="Genomic_DNA"/>
</dbReference>
<keyword evidence="1" id="KW-1133">Transmembrane helix</keyword>
<accession>A0A0F9BTV8</accession>
<keyword evidence="1" id="KW-0472">Membrane</keyword>